<evidence type="ECO:0000259" key="2">
    <source>
        <dbReference type="Pfam" id="PF02517"/>
    </source>
</evidence>
<sequence>MQNNQEYRRDFTNYQEKETNPYYRKPGFDAGTILWPLLGIVFFFGTMFLAQVAGLVFAILSDPVLRSSIENADPLEVVTTLANVQVQQFSVVAIVYSIVQIIALIFFLRFREKREKRYVLKEQAEGKTYLSTTVITFGSLGIAMAWMFLIYLLAQVSKFWFEQMEIYEQMSSITSNENVLITIISVCVLVPIAEELVFRGLVLSELRRVMPDWVGVIVTAVIFGIAHMNPIQSVYAAVCGIMFGLVYIWTESIYQSIFMHIIFNFLGSGLNQILLKFGLEEAGQYLTYFYLVMIIPTIYLLIKLRNKNRGKSTKPIAIVRPEFEEAEAHAEVIS</sequence>
<dbReference type="SUPFAM" id="SSF103473">
    <property type="entry name" value="MFS general substrate transporter"/>
    <property type="match status" value="1"/>
</dbReference>
<dbReference type="InterPro" id="IPR003675">
    <property type="entry name" value="Rce1/LyrA-like_dom"/>
</dbReference>
<keyword evidence="1" id="KW-0472">Membrane</keyword>
<dbReference type="OrthoDB" id="9782250at2"/>
<feature type="transmembrane region" description="Helical" evidence="1">
    <location>
        <begin position="129"/>
        <end position="154"/>
    </location>
</feature>
<accession>A0A2S0KNS1</accession>
<organism evidence="3 4">
    <name type="scientific">Fastidiosipila sanguinis</name>
    <dbReference type="NCBI Taxonomy" id="236753"/>
    <lineage>
        <taxon>Bacteria</taxon>
        <taxon>Bacillati</taxon>
        <taxon>Bacillota</taxon>
        <taxon>Clostridia</taxon>
        <taxon>Eubacteriales</taxon>
        <taxon>Oscillospiraceae</taxon>
        <taxon>Fastidiosipila</taxon>
    </lineage>
</organism>
<keyword evidence="4" id="KW-1185">Reference proteome</keyword>
<dbReference type="Proteomes" id="UP000237947">
    <property type="component" value="Chromosome"/>
</dbReference>
<dbReference type="AlphaFoldDB" id="A0A2S0KNS1"/>
<feature type="transmembrane region" description="Helical" evidence="1">
    <location>
        <begin position="285"/>
        <end position="302"/>
    </location>
</feature>
<feature type="transmembrane region" description="Helical" evidence="1">
    <location>
        <begin position="210"/>
        <end position="228"/>
    </location>
</feature>
<dbReference type="InterPro" id="IPR036259">
    <property type="entry name" value="MFS_trans_sf"/>
</dbReference>
<reference evidence="4" key="1">
    <citation type="submission" date="2018-02" db="EMBL/GenBank/DDBJ databases">
        <authorList>
            <person name="Holder M.E."/>
            <person name="Ajami N.J."/>
            <person name="Petrosino J.F."/>
        </authorList>
    </citation>
    <scope>NUCLEOTIDE SEQUENCE [LARGE SCALE GENOMIC DNA]</scope>
    <source>
        <strain evidence="4">CCUG 47711</strain>
    </source>
</reference>
<dbReference type="InterPro" id="IPR052710">
    <property type="entry name" value="CAAX_protease"/>
</dbReference>
<dbReference type="Pfam" id="PF02517">
    <property type="entry name" value="Rce1-like"/>
    <property type="match status" value="1"/>
</dbReference>
<feature type="transmembrane region" description="Helical" evidence="1">
    <location>
        <begin position="257"/>
        <end position="279"/>
    </location>
</feature>
<feature type="transmembrane region" description="Helical" evidence="1">
    <location>
        <begin position="89"/>
        <end position="108"/>
    </location>
</feature>
<dbReference type="GO" id="GO:0080120">
    <property type="term" value="P:CAAX-box protein maturation"/>
    <property type="evidence" value="ECO:0007669"/>
    <property type="project" value="UniProtKB-ARBA"/>
</dbReference>
<protein>
    <recommendedName>
        <fullName evidence="2">CAAX prenyl protease 2/Lysostaphin resistance protein A-like domain-containing protein</fullName>
    </recommendedName>
</protein>
<feature type="domain" description="CAAX prenyl protease 2/Lysostaphin resistance protein A-like" evidence="2">
    <location>
        <begin position="178"/>
        <end position="266"/>
    </location>
</feature>
<feature type="transmembrane region" description="Helical" evidence="1">
    <location>
        <begin position="179"/>
        <end position="198"/>
    </location>
</feature>
<dbReference type="KEGG" id="fsa:C5Q98_05255"/>
<dbReference type="EMBL" id="CP027226">
    <property type="protein sequence ID" value="AVM42654.1"/>
    <property type="molecule type" value="Genomic_DNA"/>
</dbReference>
<feature type="transmembrane region" description="Helical" evidence="1">
    <location>
        <begin position="33"/>
        <end position="60"/>
    </location>
</feature>
<dbReference type="RefSeq" id="WP_106012608.1">
    <property type="nucleotide sequence ID" value="NZ_CP027226.1"/>
</dbReference>
<dbReference type="PANTHER" id="PTHR36435">
    <property type="entry name" value="SLR1288 PROTEIN"/>
    <property type="match status" value="1"/>
</dbReference>
<gene>
    <name evidence="3" type="ORF">C5Q98_05255</name>
</gene>
<evidence type="ECO:0000256" key="1">
    <source>
        <dbReference type="SAM" id="Phobius"/>
    </source>
</evidence>
<proteinExistence type="predicted"/>
<feature type="transmembrane region" description="Helical" evidence="1">
    <location>
        <begin position="234"/>
        <end position="250"/>
    </location>
</feature>
<keyword evidence="1" id="KW-0812">Transmembrane</keyword>
<dbReference type="PANTHER" id="PTHR36435:SF1">
    <property type="entry name" value="CAAX AMINO TERMINAL PROTEASE FAMILY PROTEIN"/>
    <property type="match status" value="1"/>
</dbReference>
<keyword evidence="1" id="KW-1133">Transmembrane helix</keyword>
<name>A0A2S0KNS1_9FIRM</name>
<evidence type="ECO:0000313" key="4">
    <source>
        <dbReference type="Proteomes" id="UP000237947"/>
    </source>
</evidence>
<evidence type="ECO:0000313" key="3">
    <source>
        <dbReference type="EMBL" id="AVM42654.1"/>
    </source>
</evidence>
<dbReference type="GO" id="GO:0004175">
    <property type="term" value="F:endopeptidase activity"/>
    <property type="evidence" value="ECO:0007669"/>
    <property type="project" value="UniProtKB-ARBA"/>
</dbReference>